<evidence type="ECO:0008006" key="3">
    <source>
        <dbReference type="Google" id="ProtNLM"/>
    </source>
</evidence>
<dbReference type="AlphaFoldDB" id="A0A4P6LU10"/>
<protein>
    <recommendedName>
        <fullName evidence="3">Arginase</fullName>
    </recommendedName>
</protein>
<reference evidence="1 2" key="1">
    <citation type="submission" date="2019-01" db="EMBL/GenBank/DDBJ databases">
        <title>PMF-metabolizing Aryl O-demethylase.</title>
        <authorList>
            <person name="Kim M."/>
        </authorList>
    </citation>
    <scope>NUCLEOTIDE SEQUENCE [LARGE SCALE GENOMIC DNA]</scope>
    <source>
        <strain evidence="1 2">PMF1</strain>
    </source>
</reference>
<dbReference type="KEGG" id="bpro:PMF13cell1_00113"/>
<accession>A0A4P6LU10</accession>
<evidence type="ECO:0000313" key="1">
    <source>
        <dbReference type="EMBL" id="QBE94620.1"/>
    </source>
</evidence>
<dbReference type="EMBL" id="CP035945">
    <property type="protein sequence ID" value="QBE94620.1"/>
    <property type="molecule type" value="Genomic_DNA"/>
</dbReference>
<dbReference type="RefSeq" id="WP_118635386.1">
    <property type="nucleotide sequence ID" value="NZ_CP035945.1"/>
</dbReference>
<name>A0A4P6LU10_9FIRM</name>
<evidence type="ECO:0000313" key="2">
    <source>
        <dbReference type="Proteomes" id="UP000289794"/>
    </source>
</evidence>
<sequence length="245" mass="28070">MGSYQIEDCGHYRESIEIAGIPVYIFEDHSLALPAWGTVSSRLRMPLNLVTFDSHTDTHLSFNSHIFEVTGEAPKLGEYGLKNPIISAILENIHFKTDDFSFEDVYRITIGYLKNTEQILTGMDWEYLSSYTVINREDGVGFGYEMDDRMMGYNATYLSKESWECWSGENIDDPLVVDFDLDFFGCSTDFDAVFKQKVTPLLKRAKAITIAREPKFFETCKTADDYTNEQALEQLLSFIRDALTE</sequence>
<proteinExistence type="predicted"/>
<dbReference type="Proteomes" id="UP000289794">
    <property type="component" value="Chromosome"/>
</dbReference>
<gene>
    <name evidence="1" type="ORF">PMF13cell1_00113</name>
</gene>
<organism evidence="1 2">
    <name type="scientific">Blautia producta</name>
    <dbReference type="NCBI Taxonomy" id="33035"/>
    <lineage>
        <taxon>Bacteria</taxon>
        <taxon>Bacillati</taxon>
        <taxon>Bacillota</taxon>
        <taxon>Clostridia</taxon>
        <taxon>Lachnospirales</taxon>
        <taxon>Lachnospiraceae</taxon>
        <taxon>Blautia</taxon>
    </lineage>
</organism>